<keyword evidence="3" id="KW-1185">Reference proteome</keyword>
<dbReference type="InterPro" id="IPR000477">
    <property type="entry name" value="RT_dom"/>
</dbReference>
<proteinExistence type="predicted"/>
<dbReference type="Pfam" id="PF00078">
    <property type="entry name" value="RVT_1"/>
    <property type="match status" value="1"/>
</dbReference>
<name>A0A0N4YKK6_NIPBR</name>
<sequence length="274" mass="31591">MDAVTRDLQSPVPWSLLYADDVMLASEDRKELELLVQSWSDRLAQFGLRLSVSKTEYLTTQVYNPGTVKIDGTELSRTNAFKYLGSTIACDSSLCSEVNNRVSSAWLKWRAAAGVLCDREMPERLKSKIYRTVVRPVALYGAEWWPATKEVERRLSVMKMKMLRWMAGVTRLDHITNADIRERFGVVPIAEKLRESRLRWYGHVLWASDDTVCKIGLALDVPGTRPRGRPKQRWLDTIQADLKTVRLHPDQAYDRSLWRQKIGRADPASKRERR</sequence>
<dbReference type="PROSITE" id="PS50878">
    <property type="entry name" value="RT_POL"/>
    <property type="match status" value="1"/>
</dbReference>
<dbReference type="STRING" id="27835.A0A0N4YKK6"/>
<evidence type="ECO:0000259" key="1">
    <source>
        <dbReference type="PROSITE" id="PS50878"/>
    </source>
</evidence>
<dbReference type="WBParaSite" id="NBR_0001758201-mRNA-1">
    <property type="protein sequence ID" value="NBR_0001758201-mRNA-1"/>
    <property type="gene ID" value="NBR_0001758201"/>
</dbReference>
<evidence type="ECO:0000313" key="4">
    <source>
        <dbReference type="WBParaSite" id="NBR_0001758201-mRNA-1"/>
    </source>
</evidence>
<feature type="domain" description="Reverse transcriptase" evidence="1">
    <location>
        <begin position="1"/>
        <end position="88"/>
    </location>
</feature>
<reference evidence="2 3" key="2">
    <citation type="submission" date="2018-11" db="EMBL/GenBank/DDBJ databases">
        <authorList>
            <consortium name="Pathogen Informatics"/>
        </authorList>
    </citation>
    <scope>NUCLEOTIDE SEQUENCE [LARGE SCALE GENOMIC DNA]</scope>
</reference>
<organism evidence="4">
    <name type="scientific">Nippostrongylus brasiliensis</name>
    <name type="common">Rat hookworm</name>
    <dbReference type="NCBI Taxonomy" id="27835"/>
    <lineage>
        <taxon>Eukaryota</taxon>
        <taxon>Metazoa</taxon>
        <taxon>Ecdysozoa</taxon>
        <taxon>Nematoda</taxon>
        <taxon>Chromadorea</taxon>
        <taxon>Rhabditida</taxon>
        <taxon>Rhabditina</taxon>
        <taxon>Rhabditomorpha</taxon>
        <taxon>Strongyloidea</taxon>
        <taxon>Heligmosomidae</taxon>
        <taxon>Nippostrongylus</taxon>
    </lineage>
</organism>
<reference evidence="4" key="1">
    <citation type="submission" date="2017-02" db="UniProtKB">
        <authorList>
            <consortium name="WormBaseParasite"/>
        </authorList>
    </citation>
    <scope>IDENTIFICATION</scope>
</reference>
<dbReference type="AlphaFoldDB" id="A0A0N4YKK6"/>
<dbReference type="Gene3D" id="3.30.70.270">
    <property type="match status" value="1"/>
</dbReference>
<evidence type="ECO:0000313" key="3">
    <source>
        <dbReference type="Proteomes" id="UP000271162"/>
    </source>
</evidence>
<evidence type="ECO:0000313" key="2">
    <source>
        <dbReference type="EMBL" id="VDL81240.1"/>
    </source>
</evidence>
<dbReference type="InterPro" id="IPR043502">
    <property type="entry name" value="DNA/RNA_pol_sf"/>
</dbReference>
<dbReference type="SUPFAM" id="SSF56672">
    <property type="entry name" value="DNA/RNA polymerases"/>
    <property type="match status" value="1"/>
</dbReference>
<dbReference type="PANTHER" id="PTHR46238">
    <property type="entry name" value="REVERSE TRANSCRIPTASE DOMAIN-CONTAINING PROTEIN"/>
    <property type="match status" value="1"/>
</dbReference>
<dbReference type="InterPro" id="IPR043128">
    <property type="entry name" value="Rev_trsase/Diguanyl_cyclase"/>
</dbReference>
<protein>
    <submittedName>
        <fullName evidence="4">Reverse transcriptase domain-containing protein</fullName>
    </submittedName>
</protein>
<dbReference type="Proteomes" id="UP000271162">
    <property type="component" value="Unassembled WGS sequence"/>
</dbReference>
<accession>A0A0N4YKK6</accession>
<dbReference type="OMA" id="TAQVGWF"/>
<dbReference type="PANTHER" id="PTHR46238:SF8">
    <property type="entry name" value="ENDONUCLEASE_EXONUCLEASE_PHOSPHATASE DOMAIN-CONTAINING PROTEIN"/>
    <property type="match status" value="1"/>
</dbReference>
<gene>
    <name evidence="2" type="ORF">NBR_LOCUS17583</name>
</gene>
<dbReference type="EMBL" id="UYSL01022848">
    <property type="protein sequence ID" value="VDL81240.1"/>
    <property type="molecule type" value="Genomic_DNA"/>
</dbReference>